<organism evidence="7 8">
    <name type="scientific">Actinomadura rubrisoli</name>
    <dbReference type="NCBI Taxonomy" id="2530368"/>
    <lineage>
        <taxon>Bacteria</taxon>
        <taxon>Bacillati</taxon>
        <taxon>Actinomycetota</taxon>
        <taxon>Actinomycetes</taxon>
        <taxon>Streptosporangiales</taxon>
        <taxon>Thermomonosporaceae</taxon>
        <taxon>Actinomadura</taxon>
    </lineage>
</organism>
<dbReference type="Pfam" id="PF02656">
    <property type="entry name" value="DUF202"/>
    <property type="match status" value="1"/>
</dbReference>
<evidence type="ECO:0000313" key="8">
    <source>
        <dbReference type="Proteomes" id="UP000294513"/>
    </source>
</evidence>
<name>A0A4V2YTE9_9ACTN</name>
<dbReference type="InterPro" id="IPR003807">
    <property type="entry name" value="DUF202"/>
</dbReference>
<evidence type="ECO:0000256" key="5">
    <source>
        <dbReference type="SAM" id="Phobius"/>
    </source>
</evidence>
<keyword evidence="4 5" id="KW-0472">Membrane</keyword>
<feature type="domain" description="DUF202" evidence="6">
    <location>
        <begin position="6"/>
        <end position="56"/>
    </location>
</feature>
<protein>
    <submittedName>
        <fullName evidence="7">DUF202 domain-containing protein</fullName>
    </submittedName>
</protein>
<evidence type="ECO:0000313" key="7">
    <source>
        <dbReference type="EMBL" id="TDD73587.1"/>
    </source>
</evidence>
<feature type="transmembrane region" description="Helical" evidence="5">
    <location>
        <begin position="80"/>
        <end position="102"/>
    </location>
</feature>
<dbReference type="AlphaFoldDB" id="A0A4V2YTE9"/>
<evidence type="ECO:0000256" key="4">
    <source>
        <dbReference type="ARBA" id="ARBA00023136"/>
    </source>
</evidence>
<evidence type="ECO:0000259" key="6">
    <source>
        <dbReference type="Pfam" id="PF02656"/>
    </source>
</evidence>
<dbReference type="GO" id="GO:0012505">
    <property type="term" value="C:endomembrane system"/>
    <property type="evidence" value="ECO:0007669"/>
    <property type="project" value="UniProtKB-SubCell"/>
</dbReference>
<evidence type="ECO:0000256" key="1">
    <source>
        <dbReference type="ARBA" id="ARBA00004127"/>
    </source>
</evidence>
<gene>
    <name evidence="7" type="ORF">E1298_33675</name>
</gene>
<keyword evidence="8" id="KW-1185">Reference proteome</keyword>
<keyword evidence="3 5" id="KW-1133">Transmembrane helix</keyword>
<accession>A0A4V2YTE9</accession>
<dbReference type="Proteomes" id="UP000294513">
    <property type="component" value="Unassembled WGS sequence"/>
</dbReference>
<sequence length="103" mass="10446">MRPGDRGAQPERTALAWTRTTLALIAAGLLCVRLAPSSSGAAAAGAVVCGGAVLQLRRTRVSLRIRRRALPAGGGVADPLSVLIATVLTMLLALAGLLCAVYA</sequence>
<evidence type="ECO:0000256" key="3">
    <source>
        <dbReference type="ARBA" id="ARBA00022989"/>
    </source>
</evidence>
<comment type="caution">
    <text evidence="7">The sequence shown here is derived from an EMBL/GenBank/DDBJ whole genome shotgun (WGS) entry which is preliminary data.</text>
</comment>
<comment type="subcellular location">
    <subcellularLocation>
        <location evidence="1">Endomembrane system</location>
        <topology evidence="1">Multi-pass membrane protein</topology>
    </subcellularLocation>
</comment>
<keyword evidence="2 5" id="KW-0812">Transmembrane</keyword>
<evidence type="ECO:0000256" key="2">
    <source>
        <dbReference type="ARBA" id="ARBA00022692"/>
    </source>
</evidence>
<proteinExistence type="predicted"/>
<dbReference type="RefSeq" id="WP_131900534.1">
    <property type="nucleotide sequence ID" value="NZ_SMKU01000253.1"/>
</dbReference>
<reference evidence="7 8" key="1">
    <citation type="submission" date="2019-03" db="EMBL/GenBank/DDBJ databases">
        <title>Draft genome sequences of novel Actinobacteria.</title>
        <authorList>
            <person name="Sahin N."/>
            <person name="Ay H."/>
            <person name="Saygin H."/>
        </authorList>
    </citation>
    <scope>NUCLEOTIDE SEQUENCE [LARGE SCALE GENOMIC DNA]</scope>
    <source>
        <strain evidence="7 8">H3C3</strain>
    </source>
</reference>
<dbReference type="EMBL" id="SMKU01000253">
    <property type="protein sequence ID" value="TDD73587.1"/>
    <property type="molecule type" value="Genomic_DNA"/>
</dbReference>